<comment type="caution">
    <text evidence="1">The sequence shown here is derived from an EMBL/GenBank/DDBJ whole genome shotgun (WGS) entry which is preliminary data.</text>
</comment>
<dbReference type="InterPro" id="IPR027417">
    <property type="entry name" value="P-loop_NTPase"/>
</dbReference>
<dbReference type="SUPFAM" id="SSF52540">
    <property type="entry name" value="P-loop containing nucleoside triphosphate hydrolases"/>
    <property type="match status" value="1"/>
</dbReference>
<evidence type="ECO:0000313" key="2">
    <source>
        <dbReference type="Proteomes" id="UP000609531"/>
    </source>
</evidence>
<protein>
    <submittedName>
        <fullName evidence="1">Uncharacterized protein</fullName>
    </submittedName>
</protein>
<proteinExistence type="predicted"/>
<dbReference type="RefSeq" id="WP_198884344.1">
    <property type="nucleotide sequence ID" value="NZ_JAEKJA010000027.1"/>
</dbReference>
<name>A0A934IQW5_9HYPH</name>
<organism evidence="1 2">
    <name type="scientific">Acuticoccus mangrovi</name>
    <dbReference type="NCBI Taxonomy" id="2796142"/>
    <lineage>
        <taxon>Bacteria</taxon>
        <taxon>Pseudomonadati</taxon>
        <taxon>Pseudomonadota</taxon>
        <taxon>Alphaproteobacteria</taxon>
        <taxon>Hyphomicrobiales</taxon>
        <taxon>Amorphaceae</taxon>
        <taxon>Acuticoccus</taxon>
    </lineage>
</organism>
<accession>A0A934IQW5</accession>
<dbReference type="Gene3D" id="3.40.50.300">
    <property type="entry name" value="P-loop containing nucleotide triphosphate hydrolases"/>
    <property type="match status" value="1"/>
</dbReference>
<sequence>MAFCPTSRTSFSRTMRAQRMKGRYKALNALGRRGPAVERAKREAAARRLIFCITSGRSGSGALAALMAHVSAVQSVHEPEPKFAWMVRAVQRDRATAEEFLIYDKLPVVFAAVPEGGTYFEGHNGFGKGFFEAMDHLGVMPDLVMLRRDRRAVARSLLRMDWVPGRSRYGLQFLVGPDDPVLVPLPDWRRCSDYQLCYWHVLETEARQAAYAARARECGARILELTAERFREEDYLADKLAAFGIAVTVAERAALNAERGDRFNALPPVRSDDASEAEFAAAETSLLAALSRAGTRVGDEASVAEAVE</sequence>
<gene>
    <name evidence="1" type="ORF">JCR33_22270</name>
</gene>
<evidence type="ECO:0000313" key="1">
    <source>
        <dbReference type="EMBL" id="MBJ3778442.1"/>
    </source>
</evidence>
<reference evidence="1" key="1">
    <citation type="submission" date="2020-12" db="EMBL/GenBank/DDBJ databases">
        <title>Bacterial taxonomy.</title>
        <authorList>
            <person name="Pan X."/>
        </authorList>
    </citation>
    <scope>NUCLEOTIDE SEQUENCE</scope>
    <source>
        <strain evidence="1">B2012</strain>
    </source>
</reference>
<dbReference type="Proteomes" id="UP000609531">
    <property type="component" value="Unassembled WGS sequence"/>
</dbReference>
<keyword evidence="2" id="KW-1185">Reference proteome</keyword>
<dbReference type="AlphaFoldDB" id="A0A934IQW5"/>
<dbReference type="EMBL" id="JAEKJA010000027">
    <property type="protein sequence ID" value="MBJ3778442.1"/>
    <property type="molecule type" value="Genomic_DNA"/>
</dbReference>